<reference evidence="2 3" key="1">
    <citation type="submission" date="2022-02" db="EMBL/GenBank/DDBJ databases">
        <title>Description of Brenneria tiliae sp. nov. isolated from symptomatic Tilia x moltkei and Tilia x europaea trees in the UK.</title>
        <authorList>
            <person name="Kile H."/>
        </authorList>
    </citation>
    <scope>NUCLEOTIDE SEQUENCE [LARGE SCALE GENOMIC DNA]</scope>
    <source>
        <strain evidence="2 3">MC1SB4.1</strain>
    </source>
</reference>
<sequence length="63" mass="7228">MVEGLKSHILARLRKKTDDLWFLPSFVAQLPVFGPEQSISGGVIVLFNNVFSITFFRKKEKDM</sequence>
<feature type="transmembrane region" description="Helical" evidence="1">
    <location>
        <begin position="39"/>
        <end position="56"/>
    </location>
</feature>
<comment type="caution">
    <text evidence="2">The sequence shown here is derived from an EMBL/GenBank/DDBJ whole genome shotgun (WGS) entry which is preliminary data.</text>
</comment>
<accession>A0ABT0N060</accession>
<gene>
    <name evidence="2" type="ORF">MFP26_19260</name>
</gene>
<dbReference type="Proteomes" id="UP001203069">
    <property type="component" value="Unassembled WGS sequence"/>
</dbReference>
<keyword evidence="1" id="KW-0812">Transmembrane</keyword>
<name>A0ABT0N060_9GAMM</name>
<evidence type="ECO:0000256" key="1">
    <source>
        <dbReference type="SAM" id="Phobius"/>
    </source>
</evidence>
<evidence type="ECO:0000313" key="3">
    <source>
        <dbReference type="Proteomes" id="UP001203069"/>
    </source>
</evidence>
<dbReference type="RefSeq" id="WP_249245899.1">
    <property type="nucleotide sequence ID" value="NZ_JAKPBZ010000115.1"/>
</dbReference>
<organism evidence="2 3">
    <name type="scientific">Brenneria tiliae</name>
    <dbReference type="NCBI Taxonomy" id="2914984"/>
    <lineage>
        <taxon>Bacteria</taxon>
        <taxon>Pseudomonadati</taxon>
        <taxon>Pseudomonadota</taxon>
        <taxon>Gammaproteobacteria</taxon>
        <taxon>Enterobacterales</taxon>
        <taxon>Pectobacteriaceae</taxon>
        <taxon>Brenneria</taxon>
    </lineage>
</organism>
<evidence type="ECO:0000313" key="2">
    <source>
        <dbReference type="EMBL" id="MCL2894814.1"/>
    </source>
</evidence>
<keyword evidence="1" id="KW-1133">Transmembrane helix</keyword>
<dbReference type="EMBL" id="JAKPBZ010000115">
    <property type="protein sequence ID" value="MCL2894814.1"/>
    <property type="molecule type" value="Genomic_DNA"/>
</dbReference>
<protein>
    <submittedName>
        <fullName evidence="2">Uncharacterized protein</fullName>
    </submittedName>
</protein>
<keyword evidence="3" id="KW-1185">Reference proteome</keyword>
<keyword evidence="1" id="KW-0472">Membrane</keyword>
<proteinExistence type="predicted"/>